<protein>
    <submittedName>
        <fullName evidence="2">Uncharacterized protein</fullName>
    </submittedName>
</protein>
<feature type="region of interest" description="Disordered" evidence="1">
    <location>
        <begin position="55"/>
        <end position="116"/>
    </location>
</feature>
<dbReference type="EMBL" id="DS268109">
    <property type="protein sequence ID" value="KMM66084.1"/>
    <property type="molecule type" value="Genomic_DNA"/>
</dbReference>
<accession>A0A0J6FAW1</accession>
<evidence type="ECO:0000256" key="1">
    <source>
        <dbReference type="SAM" id="MobiDB-lite"/>
    </source>
</evidence>
<gene>
    <name evidence="2" type="ORF">CPAG_02424</name>
</gene>
<dbReference type="OrthoDB" id="2121326at2759"/>
<dbReference type="AlphaFoldDB" id="A0A0J6FAW1"/>
<feature type="compositionally biased region" description="Basic and acidic residues" evidence="1">
    <location>
        <begin position="102"/>
        <end position="116"/>
    </location>
</feature>
<dbReference type="InterPro" id="IPR024491">
    <property type="entry name" value="Se_SelK/SelG"/>
</dbReference>
<dbReference type="VEuPathDB" id="FungiDB:CPAG_02424"/>
<reference evidence="3" key="3">
    <citation type="journal article" date="2010" name="Genome Res.">
        <title>Population genomic sequencing of Coccidioides fungi reveals recent hybridization and transposon control.</title>
        <authorList>
            <person name="Neafsey D.E."/>
            <person name="Barker B.M."/>
            <person name="Sharpton T.J."/>
            <person name="Stajich J.E."/>
            <person name="Park D.J."/>
            <person name="Whiston E."/>
            <person name="Hung C.-Y."/>
            <person name="McMahan C."/>
            <person name="White J."/>
            <person name="Sykes S."/>
            <person name="Heiman D."/>
            <person name="Young S."/>
            <person name="Zeng Q."/>
            <person name="Abouelleil A."/>
            <person name="Aftuck L."/>
            <person name="Bessette D."/>
            <person name="Brown A."/>
            <person name="FitzGerald M."/>
            <person name="Lui A."/>
            <person name="Macdonald J.P."/>
            <person name="Priest M."/>
            <person name="Orbach M.J."/>
            <person name="Galgiani J.N."/>
            <person name="Kirkland T.N."/>
            <person name="Cole G.T."/>
            <person name="Birren B.W."/>
            <person name="Henn M.R."/>
            <person name="Taylor J.W."/>
            <person name="Rounsley S.D."/>
        </authorList>
    </citation>
    <scope>NUCLEOTIDE SEQUENCE [LARGE SCALE GENOMIC DNA]</scope>
    <source>
        <strain evidence="3">RMSCC 3488</strain>
    </source>
</reference>
<feature type="compositionally biased region" description="Gly residues" evidence="1">
    <location>
        <begin position="76"/>
        <end position="96"/>
    </location>
</feature>
<reference evidence="2 3" key="1">
    <citation type="submission" date="2007-06" db="EMBL/GenBank/DDBJ databases">
        <title>The Genome Sequence of Coccidioides posadasii RMSCC_3488.</title>
        <authorList>
            <consortium name="Coccidioides Genome Resources Consortium"/>
            <consortium name="The Broad Institute Genome Sequencing Platform"/>
            <person name="Henn M.R."/>
            <person name="Sykes S."/>
            <person name="Young S."/>
            <person name="Jaffe D."/>
            <person name="Berlin A."/>
            <person name="Alvarez P."/>
            <person name="Butler J."/>
            <person name="Gnerre S."/>
            <person name="Grabherr M."/>
            <person name="Mauceli E."/>
            <person name="Brockman W."/>
            <person name="Kodira C."/>
            <person name="Alvarado L."/>
            <person name="Zeng Q."/>
            <person name="Crawford M."/>
            <person name="Antoine C."/>
            <person name="Devon K."/>
            <person name="Galgiani J."/>
            <person name="Orsborn K."/>
            <person name="Lewis M.L."/>
            <person name="Nusbaum C."/>
            <person name="Galagan J."/>
            <person name="Birren B."/>
        </authorList>
    </citation>
    <scope>NUCLEOTIDE SEQUENCE [LARGE SCALE GENOMIC DNA]</scope>
    <source>
        <strain evidence="2 3">RMSCC 3488</strain>
    </source>
</reference>
<reference evidence="3" key="2">
    <citation type="journal article" date="2009" name="Genome Res.">
        <title>Comparative genomic analyses of the human fungal pathogens Coccidioides and their relatives.</title>
        <authorList>
            <person name="Sharpton T.J."/>
            <person name="Stajich J.E."/>
            <person name="Rounsley S.D."/>
            <person name="Gardner M.J."/>
            <person name="Wortman J.R."/>
            <person name="Jordar V.S."/>
            <person name="Maiti R."/>
            <person name="Kodira C.D."/>
            <person name="Neafsey D.E."/>
            <person name="Zeng Q."/>
            <person name="Hung C.-Y."/>
            <person name="McMahan C."/>
            <person name="Muszewska A."/>
            <person name="Grynberg M."/>
            <person name="Mandel M.A."/>
            <person name="Kellner E.M."/>
            <person name="Barker B.M."/>
            <person name="Galgiani J.N."/>
            <person name="Orbach M.J."/>
            <person name="Kirkland T.N."/>
            <person name="Cole G.T."/>
            <person name="Henn M.R."/>
            <person name="Birren B.W."/>
            <person name="Taylor J.W."/>
        </authorList>
    </citation>
    <scope>NUCLEOTIDE SEQUENCE [LARGE SCALE GENOMIC DNA]</scope>
    <source>
        <strain evidence="3">RMSCC 3488</strain>
    </source>
</reference>
<dbReference type="Pfam" id="PF10961">
    <property type="entry name" value="SelK_SelG"/>
    <property type="match status" value="1"/>
</dbReference>
<evidence type="ECO:0000313" key="3">
    <source>
        <dbReference type="Proteomes" id="UP000054567"/>
    </source>
</evidence>
<name>A0A0J6FAW1_COCPO</name>
<organism evidence="2 3">
    <name type="scientific">Coccidioides posadasii RMSCC 3488</name>
    <dbReference type="NCBI Taxonomy" id="454284"/>
    <lineage>
        <taxon>Eukaryota</taxon>
        <taxon>Fungi</taxon>
        <taxon>Dikarya</taxon>
        <taxon>Ascomycota</taxon>
        <taxon>Pezizomycotina</taxon>
        <taxon>Eurotiomycetes</taxon>
        <taxon>Eurotiomycetidae</taxon>
        <taxon>Onygenales</taxon>
        <taxon>Onygenaceae</taxon>
        <taxon>Coccidioides</taxon>
    </lineage>
</organism>
<evidence type="ECO:0000313" key="2">
    <source>
        <dbReference type="EMBL" id="KMM66084.1"/>
    </source>
</evidence>
<proteinExistence type="predicted"/>
<dbReference type="Proteomes" id="UP000054567">
    <property type="component" value="Unassembled WGS sequence"/>
</dbReference>
<sequence length="116" mass="12005">MAGPSAPSRPYVSRGQVLQSPPLTVRIQNFIHSIYMFLGLYLVSLFSMDPYTSAQNSRFNAVSPPKRSPRPIPQGRYGGSGGGGGGGGGGPGGPGGPSKRIGRVDDVRGPECRSCG</sequence>